<dbReference type="Proteomes" id="UP000188532">
    <property type="component" value="Unassembled WGS sequence"/>
</dbReference>
<comment type="caution">
    <text evidence="1">The sequence shown here is derived from an EMBL/GenBank/DDBJ whole genome shotgun (WGS) entry which is preliminary data.</text>
</comment>
<dbReference type="AlphaFoldDB" id="A0A1V3XEP9"/>
<reference evidence="1 2" key="1">
    <citation type="submission" date="2017-02" db="EMBL/GenBank/DDBJ databases">
        <title>Complete genome sequences of Mycobacterium kansasii strains isolated from rhesus macaques.</title>
        <authorList>
            <person name="Panda A."/>
            <person name="Nagaraj S."/>
            <person name="Zhao X."/>
            <person name="Tettelin H."/>
            <person name="Detolla L.J."/>
        </authorList>
    </citation>
    <scope>NUCLEOTIDE SEQUENCE [LARGE SCALE GENOMIC DNA]</scope>
    <source>
        <strain evidence="1 2">11-3469</strain>
    </source>
</reference>
<dbReference type="SUPFAM" id="SSF52096">
    <property type="entry name" value="ClpP/crotonase"/>
    <property type="match status" value="1"/>
</dbReference>
<dbReference type="GO" id="GO:0016853">
    <property type="term" value="F:isomerase activity"/>
    <property type="evidence" value="ECO:0007669"/>
    <property type="project" value="UniProtKB-KW"/>
</dbReference>
<dbReference type="Pfam" id="PF00378">
    <property type="entry name" value="ECH_1"/>
    <property type="match status" value="1"/>
</dbReference>
<organism evidence="1 2">
    <name type="scientific">Mycobacterium kansasii</name>
    <dbReference type="NCBI Taxonomy" id="1768"/>
    <lineage>
        <taxon>Bacteria</taxon>
        <taxon>Bacillati</taxon>
        <taxon>Actinomycetota</taxon>
        <taxon>Actinomycetes</taxon>
        <taxon>Mycobacteriales</taxon>
        <taxon>Mycobacteriaceae</taxon>
        <taxon>Mycobacterium</taxon>
    </lineage>
</organism>
<dbReference type="EMBL" id="MVBN01000003">
    <property type="protein sequence ID" value="OOK76921.1"/>
    <property type="molecule type" value="Genomic_DNA"/>
</dbReference>
<proteinExistence type="predicted"/>
<evidence type="ECO:0000313" key="1">
    <source>
        <dbReference type="EMBL" id="OOK76921.1"/>
    </source>
</evidence>
<keyword evidence="1" id="KW-0413">Isomerase</keyword>
<dbReference type="InterPro" id="IPR029045">
    <property type="entry name" value="ClpP/crotonase-like_dom_sf"/>
</dbReference>
<evidence type="ECO:0000313" key="2">
    <source>
        <dbReference type="Proteomes" id="UP000188532"/>
    </source>
</evidence>
<name>A0A1V3XEP9_MYCKA</name>
<gene>
    <name evidence="1" type="ORF">BZL29_3673</name>
</gene>
<protein>
    <submittedName>
        <fullName evidence="1">Enoyl-CoA hydratase/isomerase family protein</fullName>
    </submittedName>
</protein>
<dbReference type="InterPro" id="IPR001753">
    <property type="entry name" value="Enoyl-CoA_hydra/iso"/>
</dbReference>
<accession>A0A1V3XEP9</accession>
<sequence>MIEPWLMMNWHRTMDWLLLAPTLSAQQALDWGLLNRVVPREDLEATVEDMAAKIAQIPLTTLMAVKNNVKRAWELMGMRVHLQVSHILTNMVGAASDVQARRAELTQSGMTPRDFVADSYMPPP</sequence>
<dbReference type="Gene3D" id="3.90.226.10">
    <property type="entry name" value="2-enoyl-CoA Hydratase, Chain A, domain 1"/>
    <property type="match status" value="1"/>
</dbReference>